<feature type="domain" description="Reverse transcriptase RNase H-like" evidence="9">
    <location>
        <begin position="739"/>
        <end position="818"/>
    </location>
</feature>
<feature type="region of interest" description="Disordered" evidence="8">
    <location>
        <begin position="347"/>
        <end position="376"/>
    </location>
</feature>
<dbReference type="InterPro" id="IPR021109">
    <property type="entry name" value="Peptidase_aspartic_dom_sf"/>
</dbReference>
<evidence type="ECO:0000256" key="2">
    <source>
        <dbReference type="ARBA" id="ARBA00022695"/>
    </source>
</evidence>
<keyword evidence="2" id="KW-0548">Nucleotidyltransferase</keyword>
<dbReference type="RefSeq" id="XP_056852372.1">
    <property type="nucleotide sequence ID" value="XM_056996392.1"/>
</dbReference>
<dbReference type="Pfam" id="PF17917">
    <property type="entry name" value="RT_RNaseH"/>
    <property type="match status" value="1"/>
</dbReference>
<feature type="compositionally biased region" description="Acidic residues" evidence="8">
    <location>
        <begin position="431"/>
        <end position="451"/>
    </location>
</feature>
<dbReference type="CDD" id="cd00303">
    <property type="entry name" value="retropepsin_like"/>
    <property type="match status" value="1"/>
</dbReference>
<evidence type="ECO:0000256" key="5">
    <source>
        <dbReference type="ARBA" id="ARBA00022801"/>
    </source>
</evidence>
<dbReference type="CDD" id="cd09274">
    <property type="entry name" value="RNase_HI_RT_Ty3"/>
    <property type="match status" value="1"/>
</dbReference>
<keyword evidence="5" id="KW-0378">Hydrolase</keyword>
<accession>A0A9W3CLH3</accession>
<keyword evidence="3" id="KW-0540">Nuclease</keyword>
<feature type="non-terminal residue" evidence="11">
    <location>
        <position position="931"/>
    </location>
</feature>
<feature type="region of interest" description="Disordered" evidence="8">
    <location>
        <begin position="431"/>
        <end position="454"/>
    </location>
</feature>
<dbReference type="OrthoDB" id="1114112at2759"/>
<keyword evidence="4" id="KW-0255">Endonuclease</keyword>
<dbReference type="GeneID" id="130501463"/>
<protein>
    <submittedName>
        <fullName evidence="11">Uncharacterized protein LOC130501463</fullName>
    </submittedName>
</protein>
<dbReference type="GO" id="GO:0016787">
    <property type="term" value="F:hydrolase activity"/>
    <property type="evidence" value="ECO:0007669"/>
    <property type="project" value="UniProtKB-KW"/>
</dbReference>
<dbReference type="InterPro" id="IPR041373">
    <property type="entry name" value="RT_RNaseH"/>
</dbReference>
<evidence type="ECO:0000313" key="10">
    <source>
        <dbReference type="Proteomes" id="UP000504610"/>
    </source>
</evidence>
<evidence type="ECO:0000256" key="6">
    <source>
        <dbReference type="ARBA" id="ARBA00022918"/>
    </source>
</evidence>
<evidence type="ECO:0000256" key="1">
    <source>
        <dbReference type="ARBA" id="ARBA00022679"/>
    </source>
</evidence>
<name>A0A9W3CLH3_RAPSA</name>
<feature type="region of interest" description="Disordered" evidence="8">
    <location>
        <begin position="279"/>
        <end position="300"/>
    </location>
</feature>
<feature type="compositionally biased region" description="Polar residues" evidence="8">
    <location>
        <begin position="362"/>
        <end position="376"/>
    </location>
</feature>
<dbReference type="GO" id="GO:0003964">
    <property type="term" value="F:RNA-directed DNA polymerase activity"/>
    <property type="evidence" value="ECO:0007669"/>
    <property type="project" value="UniProtKB-KW"/>
</dbReference>
<dbReference type="PANTHER" id="PTHR35046">
    <property type="entry name" value="ZINC KNUCKLE (CCHC-TYPE) FAMILY PROTEIN"/>
    <property type="match status" value="1"/>
</dbReference>
<keyword evidence="10" id="KW-1185">Reference proteome</keyword>
<feature type="region of interest" description="Disordered" evidence="8">
    <location>
        <begin position="59"/>
        <end position="117"/>
    </location>
</feature>
<reference evidence="11" key="1">
    <citation type="submission" date="2025-08" db="UniProtKB">
        <authorList>
            <consortium name="RefSeq"/>
        </authorList>
    </citation>
    <scope>IDENTIFICATION</scope>
    <source>
        <tissue evidence="11">Leaf</tissue>
    </source>
</reference>
<evidence type="ECO:0000259" key="9">
    <source>
        <dbReference type="Pfam" id="PF17917"/>
    </source>
</evidence>
<feature type="compositionally biased region" description="Basic and acidic residues" evidence="8">
    <location>
        <begin position="1"/>
        <end position="16"/>
    </location>
</feature>
<dbReference type="InterPro" id="IPR043502">
    <property type="entry name" value="DNA/RNA_pol_sf"/>
</dbReference>
<sequence length="931" mass="107446">MDKITDEVKDGEPRDDPAEEDDVLTIPRGTMARDQEGRITTAKTATLQKIMKFRVEQQQIHDEHMQKRRMHNQELEPKPPDSVQYQSSNHKRFKEEDAGRGGQHIKPPASTWSRTHQSSLTPKSIDHFSEYKSADDFQLYSFSGKGNYLEWERTMDKWLSYNRIMRSERLSFAISQLTGRAYKWWLQEEDDRMFYKEPAITTWESLKLLLRDKYSSKGHTSLKSTKKKVISTTDFRSENSETKMVDYEKEISSLVKEILKTIKPLYKLKKLPKNQEPVTTVSELNDAESDSAAPIQEAQTETSLVEGNFEKGQEFSMFLPQSELNFNNSFDELTCLEPVQPSRIISVSQDAKEDSAEKEPEQSTQGKELEQQNSLQSEIIPESLSYDLQEHCKEFNMVVEVPEMFVKVSTEDIKRFGLDKASSLCVLLENGEYESEDERPETEQESSEAEYEEKPVHGRLLVARRTLSLQSKTEEREQRENLFYTRCMVQGKVCSLIIDGGSCVNVASETMVKKLGLQTHKHPKPYRLQWLNEEGEMRVSTQVSVPLSIGRYEDDILCDVIPMEASHILLGRPWQFDRRVTHDGFTNKHSFEFNGKKTTLVPLTPKEVHEDQLQLQKKKEIDLKPDKPQRNLYAKTGDIKRSLYSNQSVLLFVLKESLVSLTDCTPVYPSEMSALLQDYQDVFPEDSPTGLPPIRGIEHQIDFVPDGVKVDQEKVRAIREWPIPKSISEVRSFHGLAGIGIGAVLMQEKKPIAYFSEKLGGATLNYATYDKELYALVRALQTWQHYLWPKEFVIHTDHESLKYLKGQNKLSKRHARLKDHFFWPRMKRDVEKLCERCATCKQAKSKVQSHGLYTPLPIPCHPWNDISMDFVVGLLRTRTGKDSIFVVVDRVSIDGKKKAEMVKQLHEQARLNIEEKTKQYAKHANKGKSEK</sequence>
<keyword evidence="1" id="KW-0808">Transferase</keyword>
<dbReference type="GO" id="GO:0004519">
    <property type="term" value="F:endonuclease activity"/>
    <property type="evidence" value="ECO:0007669"/>
    <property type="project" value="UniProtKB-KW"/>
</dbReference>
<feature type="coiled-coil region" evidence="7">
    <location>
        <begin position="899"/>
        <end position="926"/>
    </location>
</feature>
<evidence type="ECO:0000256" key="4">
    <source>
        <dbReference type="ARBA" id="ARBA00022759"/>
    </source>
</evidence>
<feature type="region of interest" description="Disordered" evidence="8">
    <location>
        <begin position="1"/>
        <end position="41"/>
    </location>
</feature>
<feature type="compositionally biased region" description="Basic and acidic residues" evidence="8">
    <location>
        <begin position="59"/>
        <end position="79"/>
    </location>
</feature>
<keyword evidence="7" id="KW-0175">Coiled coil</keyword>
<evidence type="ECO:0000256" key="3">
    <source>
        <dbReference type="ARBA" id="ARBA00022722"/>
    </source>
</evidence>
<evidence type="ECO:0000313" key="11">
    <source>
        <dbReference type="RefSeq" id="XP_056852372.1"/>
    </source>
</evidence>
<dbReference type="SUPFAM" id="SSF56672">
    <property type="entry name" value="DNA/RNA polymerases"/>
    <property type="match status" value="1"/>
</dbReference>
<feature type="compositionally biased region" description="Basic and acidic residues" evidence="8">
    <location>
        <begin position="350"/>
        <end position="361"/>
    </location>
</feature>
<dbReference type="Gene3D" id="1.10.340.70">
    <property type="match status" value="1"/>
</dbReference>
<organism evidence="10 11">
    <name type="scientific">Raphanus sativus</name>
    <name type="common">Radish</name>
    <name type="synonym">Raphanus raphanistrum var. sativus</name>
    <dbReference type="NCBI Taxonomy" id="3726"/>
    <lineage>
        <taxon>Eukaryota</taxon>
        <taxon>Viridiplantae</taxon>
        <taxon>Streptophyta</taxon>
        <taxon>Embryophyta</taxon>
        <taxon>Tracheophyta</taxon>
        <taxon>Spermatophyta</taxon>
        <taxon>Magnoliopsida</taxon>
        <taxon>eudicotyledons</taxon>
        <taxon>Gunneridae</taxon>
        <taxon>Pentapetalae</taxon>
        <taxon>rosids</taxon>
        <taxon>malvids</taxon>
        <taxon>Brassicales</taxon>
        <taxon>Brassicaceae</taxon>
        <taxon>Brassiceae</taxon>
        <taxon>Raphanus</taxon>
    </lineage>
</organism>
<proteinExistence type="predicted"/>
<dbReference type="KEGG" id="rsz:130501463"/>
<dbReference type="Gene3D" id="2.40.70.10">
    <property type="entry name" value="Acid Proteases"/>
    <property type="match status" value="1"/>
</dbReference>
<evidence type="ECO:0000256" key="8">
    <source>
        <dbReference type="SAM" id="MobiDB-lite"/>
    </source>
</evidence>
<dbReference type="AlphaFoldDB" id="A0A9W3CLH3"/>
<dbReference type="PANTHER" id="PTHR35046:SF9">
    <property type="entry name" value="RNA-DIRECTED DNA POLYMERASE"/>
    <property type="match status" value="1"/>
</dbReference>
<evidence type="ECO:0000256" key="7">
    <source>
        <dbReference type="SAM" id="Coils"/>
    </source>
</evidence>
<gene>
    <name evidence="11" type="primary">LOC130501463</name>
</gene>
<keyword evidence="6" id="KW-0695">RNA-directed DNA polymerase</keyword>
<dbReference type="Proteomes" id="UP000504610">
    <property type="component" value="Unplaced"/>
</dbReference>